<feature type="compositionally biased region" description="Low complexity" evidence="1">
    <location>
        <begin position="32"/>
        <end position="50"/>
    </location>
</feature>
<dbReference type="Proteomes" id="UP000033203">
    <property type="component" value="Unassembled WGS sequence"/>
</dbReference>
<protein>
    <submittedName>
        <fullName evidence="2">Uncharacterized protein</fullName>
    </submittedName>
</protein>
<accession>A0A0D1MCZ0</accession>
<gene>
    <name evidence="2" type="ORF">SR41_07975</name>
</gene>
<evidence type="ECO:0000313" key="2">
    <source>
        <dbReference type="EMBL" id="KIU28457.1"/>
    </source>
</evidence>
<dbReference type="EMBL" id="JXTP01000030">
    <property type="protein sequence ID" value="KIU28457.1"/>
    <property type="molecule type" value="Genomic_DNA"/>
</dbReference>
<sequence length="201" mass="20568">MANLTGTRAAALMQAQLASRYGVAARTSTTAVTATGTAPAAQPAKTATSASKGDVATISPAARRASAQIADAKKDFTVLSKEVRATLDAQYKSAGKTATPKLDELSGRALAAIALNQTGGFSRTEVSAAKAALQSRERESATGAIKGGSFAAYSQTLVTQYDAMSSAERQARGWSERTRDAAATLAAQTNGAMPSLFDQMG</sequence>
<dbReference type="AlphaFoldDB" id="A0A0D1MCZ0"/>
<proteinExistence type="predicted"/>
<dbReference type="PATRIC" id="fig|1549858.7.peg.2032"/>
<comment type="caution">
    <text evidence="2">The sequence shown here is derived from an EMBL/GenBank/DDBJ whole genome shotgun (WGS) entry which is preliminary data.</text>
</comment>
<name>A0A0D1MCZ0_9SPHN</name>
<evidence type="ECO:0000313" key="3">
    <source>
        <dbReference type="Proteomes" id="UP000033203"/>
    </source>
</evidence>
<evidence type="ECO:0000256" key="1">
    <source>
        <dbReference type="SAM" id="MobiDB-lite"/>
    </source>
</evidence>
<feature type="region of interest" description="Disordered" evidence="1">
    <location>
        <begin position="32"/>
        <end position="54"/>
    </location>
</feature>
<organism evidence="2 3">
    <name type="scientific">Sphingomonas melonis</name>
    <dbReference type="NCBI Taxonomy" id="152682"/>
    <lineage>
        <taxon>Bacteria</taxon>
        <taxon>Pseudomonadati</taxon>
        <taxon>Pseudomonadota</taxon>
        <taxon>Alphaproteobacteria</taxon>
        <taxon>Sphingomonadales</taxon>
        <taxon>Sphingomonadaceae</taxon>
        <taxon>Sphingomonas</taxon>
    </lineage>
</organism>
<reference evidence="2 3" key="1">
    <citation type="submission" date="2015-01" db="EMBL/GenBank/DDBJ databases">
        <title>Genome of Sphingomonas taxi strain 30a.</title>
        <authorList>
            <person name="Eevers N."/>
            <person name="Van Hamme J."/>
            <person name="Bottos E."/>
            <person name="Weyens N."/>
            <person name="Vangronsveld J."/>
        </authorList>
    </citation>
    <scope>NUCLEOTIDE SEQUENCE [LARGE SCALE GENOMIC DNA]</scope>
    <source>
        <strain evidence="2 3">30a</strain>
    </source>
</reference>